<dbReference type="EMBL" id="CP049916">
    <property type="protein sequence ID" value="QIO10214.1"/>
    <property type="molecule type" value="Genomic_DNA"/>
</dbReference>
<dbReference type="AlphaFoldDB" id="A0A6G8S7W1"/>
<feature type="transmembrane region" description="Helical" evidence="1">
    <location>
        <begin position="83"/>
        <end position="101"/>
    </location>
</feature>
<organism evidence="2 3">
    <name type="scientific">Acinetobacter lanii</name>
    <dbReference type="NCBI Taxonomy" id="2715163"/>
    <lineage>
        <taxon>Bacteria</taxon>
        <taxon>Pseudomonadati</taxon>
        <taxon>Pseudomonadota</taxon>
        <taxon>Gammaproteobacteria</taxon>
        <taxon>Moraxellales</taxon>
        <taxon>Moraxellaceae</taxon>
        <taxon>Acinetobacter</taxon>
    </lineage>
</organism>
<accession>A0A6G8S7W1</accession>
<name>A0A6G8S7W1_9GAMM</name>
<dbReference type="KEGG" id="alj:G8D99_15165"/>
<evidence type="ECO:0000313" key="3">
    <source>
        <dbReference type="Proteomes" id="UP000501939"/>
    </source>
</evidence>
<sequence>MNHSSIQPADDRVIKSWFGFFLGLICVVLSLVALCKNLSGTGVMQLLGFLCFWYPWTQMQIWNQSIKHFFKVDDTSTHPIQRYLTLMGSVLLIAALMIQYLA</sequence>
<keyword evidence="1" id="KW-1133">Transmembrane helix</keyword>
<keyword evidence="1" id="KW-0812">Transmembrane</keyword>
<feature type="transmembrane region" description="Helical" evidence="1">
    <location>
        <begin position="17"/>
        <end position="34"/>
    </location>
</feature>
<keyword evidence="1" id="KW-0472">Membrane</keyword>
<proteinExistence type="predicted"/>
<gene>
    <name evidence="2" type="ORF">G8D99_15165</name>
</gene>
<dbReference type="RefSeq" id="WP_166327308.1">
    <property type="nucleotide sequence ID" value="NZ_CP049916.1"/>
</dbReference>
<dbReference type="Proteomes" id="UP000501939">
    <property type="component" value="Chromosome"/>
</dbReference>
<evidence type="ECO:0000313" key="2">
    <source>
        <dbReference type="EMBL" id="QIO10214.1"/>
    </source>
</evidence>
<evidence type="ECO:0000256" key="1">
    <source>
        <dbReference type="SAM" id="Phobius"/>
    </source>
</evidence>
<protein>
    <submittedName>
        <fullName evidence="2">Uncharacterized protein</fullName>
    </submittedName>
</protein>
<keyword evidence="3" id="KW-1185">Reference proteome</keyword>
<reference evidence="2 3" key="1">
    <citation type="submission" date="2020-03" db="EMBL/GenBank/DDBJ databases">
        <authorList>
            <person name="Zhu W."/>
        </authorList>
    </citation>
    <scope>NUCLEOTIDE SEQUENCE [LARGE SCALE GENOMIC DNA]</scope>
    <source>
        <strain evidence="2 3">185</strain>
    </source>
</reference>